<reference evidence="2" key="1">
    <citation type="submission" date="2020-04" db="EMBL/GenBank/DDBJ databases">
        <title>Genome Assembly and Annotation of Botryosphaeria dothidea sdau 11-99, a Latent Pathogen of Apple Fruit Ring Rot in China.</title>
        <authorList>
            <person name="Yu C."/>
            <person name="Diao Y."/>
            <person name="Lu Q."/>
            <person name="Zhao J."/>
            <person name="Cui S."/>
            <person name="Peng C."/>
            <person name="He B."/>
            <person name="Liu H."/>
        </authorList>
    </citation>
    <scope>NUCLEOTIDE SEQUENCE [LARGE SCALE GENOMIC DNA]</scope>
    <source>
        <strain evidence="2">Sdau11-99</strain>
    </source>
</reference>
<dbReference type="InterPro" id="IPR010031">
    <property type="entry name" value="FAD_lactone_oxidase-like"/>
</dbReference>
<evidence type="ECO:0000313" key="2">
    <source>
        <dbReference type="EMBL" id="KAF4307477.1"/>
    </source>
</evidence>
<dbReference type="OrthoDB" id="610608at2759"/>
<keyword evidence="3" id="KW-1185">Reference proteome</keyword>
<dbReference type="PROSITE" id="PS51387">
    <property type="entry name" value="FAD_PCMH"/>
    <property type="match status" value="1"/>
</dbReference>
<evidence type="ECO:0000259" key="1">
    <source>
        <dbReference type="PROSITE" id="PS51387"/>
    </source>
</evidence>
<accession>A0A8H4IW44</accession>
<dbReference type="Gene3D" id="3.30.465.10">
    <property type="match status" value="1"/>
</dbReference>
<dbReference type="InterPro" id="IPR036318">
    <property type="entry name" value="FAD-bd_PCMH-like_sf"/>
</dbReference>
<dbReference type="AlphaFoldDB" id="A0A8H4IW44"/>
<proteinExistence type="predicted"/>
<dbReference type="SUPFAM" id="SSF56176">
    <property type="entry name" value="FAD-binding/transporter-associated domain-like"/>
    <property type="match status" value="1"/>
</dbReference>
<evidence type="ECO:0000313" key="3">
    <source>
        <dbReference type="Proteomes" id="UP000572817"/>
    </source>
</evidence>
<dbReference type="GO" id="GO:0005739">
    <property type="term" value="C:mitochondrion"/>
    <property type="evidence" value="ECO:0007669"/>
    <property type="project" value="TreeGrafter"/>
</dbReference>
<feature type="domain" description="FAD-binding PCMH-type" evidence="1">
    <location>
        <begin position="206"/>
        <end position="403"/>
    </location>
</feature>
<dbReference type="Pfam" id="PF01565">
    <property type="entry name" value="FAD_binding_4"/>
    <property type="match status" value="1"/>
</dbReference>
<dbReference type="EMBL" id="WWBZ02000022">
    <property type="protein sequence ID" value="KAF4307477.1"/>
    <property type="molecule type" value="Genomic_DNA"/>
</dbReference>
<dbReference type="Proteomes" id="UP000572817">
    <property type="component" value="Unassembled WGS sequence"/>
</dbReference>
<comment type="caution">
    <text evidence="2">The sequence shown here is derived from an EMBL/GenBank/DDBJ whole genome shotgun (WGS) entry which is preliminary data.</text>
</comment>
<name>A0A8H4IW44_9PEZI</name>
<dbReference type="GO" id="GO:0003885">
    <property type="term" value="F:D-arabinono-1,4-lactone oxidase activity"/>
    <property type="evidence" value="ECO:0007669"/>
    <property type="project" value="TreeGrafter"/>
</dbReference>
<gene>
    <name evidence="2" type="ORF">GTA08_BOTSDO04504</name>
</gene>
<dbReference type="PANTHER" id="PTHR43762:SF1">
    <property type="entry name" value="D-ARABINONO-1,4-LACTONE OXIDASE"/>
    <property type="match status" value="1"/>
</dbReference>
<dbReference type="InterPro" id="IPR016166">
    <property type="entry name" value="FAD-bd_PCMH"/>
</dbReference>
<dbReference type="InterPro" id="IPR016167">
    <property type="entry name" value="FAD-bd_PCMH_sub1"/>
</dbReference>
<protein>
    <submittedName>
        <fullName evidence="2">FAD-binding type 2 protein</fullName>
    </submittedName>
</protein>
<dbReference type="GO" id="GO:0071949">
    <property type="term" value="F:FAD binding"/>
    <property type="evidence" value="ECO:0007669"/>
    <property type="project" value="InterPro"/>
</dbReference>
<organism evidence="2 3">
    <name type="scientific">Botryosphaeria dothidea</name>
    <dbReference type="NCBI Taxonomy" id="55169"/>
    <lineage>
        <taxon>Eukaryota</taxon>
        <taxon>Fungi</taxon>
        <taxon>Dikarya</taxon>
        <taxon>Ascomycota</taxon>
        <taxon>Pezizomycotina</taxon>
        <taxon>Dothideomycetes</taxon>
        <taxon>Dothideomycetes incertae sedis</taxon>
        <taxon>Botryosphaeriales</taxon>
        <taxon>Botryosphaeriaceae</taxon>
        <taxon>Botryosphaeria</taxon>
    </lineage>
</organism>
<sequence length="755" mass="84964">MSTNHSSSSSEDDKAQQLASLIFQRDHILHDILDHIDELISRVHRLHDVDTKPLKDEVIRPVLDDNFDPEVQIRGFLRALRHTRAFKESLDRIDRPDLKDHIGEFIDGKSAKDALGGKAFVLPASKKHGAVGTRRDEKQKKKSRSFVDVLKDVVFKLLNVKYLLTSCFGKERAVVRDLPKILEDLGQTKIMEVHSDEEFINWGETVQHTPRYTFLPTTVLGVQNLVRYASANNLRVRCGGYRHSWSPIFSQPNEILISFVNLETVTTLPDPMSIVPGDYTGTVVPDLKTIELKEQTSSSKRLCRVGVAVTNEDFRRWAVANNAWSLPVDVILVEVTIGGVNGPICHGGGRRHLTVSDYVRRVEYVDVNGVVQTVDDPKHLKAAAGAFGLLGVVTHLTFELDAMTYAVMEPRKVDVGLAIPPLNKEDIPTVLRADWFDKKDAEQKMEAARQDFVRRAKEDYYSEWFWFTYQQKAWINTWNAVEETEGAVDYPDDAGTFLQWVEGWIGGVLTESALFNAIPGPWQAQLLATMGMAALPPRFGENDTPTIKTQLPNALHFRRGVQNMRVRDLELQIPIPGLPSDPSQPDYSVVQRAWWDAINLVYAPEYTGGSEKHPHSCPMRLTLELRIMGDSNLILAPQKGNTHGTASIEVLTVPDAADDKEWEGFVQKISDKWMGLTDGAGKALNVRPHWAKEWDSLRLGGLPARKYLKDVAYAKEIPEFVGLLKEIGEGQGWGLQELKARFSNELWDELLFGGK</sequence>
<dbReference type="InterPro" id="IPR016169">
    <property type="entry name" value="FAD-bd_PCMH_sub2"/>
</dbReference>
<dbReference type="InterPro" id="IPR006094">
    <property type="entry name" value="Oxid_FAD_bind_N"/>
</dbReference>
<dbReference type="PANTHER" id="PTHR43762">
    <property type="entry name" value="L-GULONOLACTONE OXIDASE"/>
    <property type="match status" value="1"/>
</dbReference>
<dbReference type="Gene3D" id="3.30.43.10">
    <property type="entry name" value="Uridine Diphospho-n-acetylenolpyruvylglucosamine Reductase, domain 2"/>
    <property type="match status" value="1"/>
</dbReference>